<comment type="subcellular location">
    <subcellularLocation>
        <location evidence="1">Cell membrane</location>
        <topology evidence="1">Multi-pass membrane protein</topology>
    </subcellularLocation>
</comment>
<evidence type="ECO:0000313" key="10">
    <source>
        <dbReference type="Proteomes" id="UP000321154"/>
    </source>
</evidence>
<feature type="region of interest" description="Disordered" evidence="5">
    <location>
        <begin position="1"/>
        <end position="22"/>
    </location>
</feature>
<dbReference type="Proteomes" id="UP000321154">
    <property type="component" value="Unassembled WGS sequence"/>
</dbReference>
<dbReference type="CDD" id="cd17321">
    <property type="entry name" value="MFS_MMR_MDR_like"/>
    <property type="match status" value="1"/>
</dbReference>
<dbReference type="Proteomes" id="UP000522688">
    <property type="component" value="Unassembled WGS sequence"/>
</dbReference>
<keyword evidence="10" id="KW-1185">Reference proteome</keyword>
<evidence type="ECO:0000256" key="3">
    <source>
        <dbReference type="ARBA" id="ARBA00022989"/>
    </source>
</evidence>
<dbReference type="OrthoDB" id="7375466at2"/>
<gene>
    <name evidence="9" type="ORF">FB463_000698</name>
    <name evidence="8" type="ORF">FFA01_01180</name>
</gene>
<evidence type="ECO:0000313" key="11">
    <source>
        <dbReference type="Proteomes" id="UP000522688"/>
    </source>
</evidence>
<dbReference type="PROSITE" id="PS50850">
    <property type="entry name" value="MFS"/>
    <property type="match status" value="1"/>
</dbReference>
<feature type="transmembrane region" description="Helical" evidence="6">
    <location>
        <begin position="469"/>
        <end position="488"/>
    </location>
</feature>
<dbReference type="Gene3D" id="1.20.1720.10">
    <property type="entry name" value="Multidrug resistance protein D"/>
    <property type="match status" value="1"/>
</dbReference>
<feature type="transmembrane region" description="Helical" evidence="6">
    <location>
        <begin position="324"/>
        <end position="344"/>
    </location>
</feature>
<feature type="transmembrane region" description="Helical" evidence="6">
    <location>
        <begin position="94"/>
        <end position="114"/>
    </location>
</feature>
<dbReference type="PANTHER" id="PTHR42718">
    <property type="entry name" value="MAJOR FACILITATOR SUPERFAMILY MULTIDRUG TRANSPORTER MFSC"/>
    <property type="match status" value="1"/>
</dbReference>
<dbReference type="GO" id="GO:0022857">
    <property type="term" value="F:transmembrane transporter activity"/>
    <property type="evidence" value="ECO:0007669"/>
    <property type="project" value="InterPro"/>
</dbReference>
<evidence type="ECO:0000313" key="8">
    <source>
        <dbReference type="EMBL" id="GEK81809.1"/>
    </source>
</evidence>
<sequence>MTKTPETPASAQPDPSTPGPDAERQKWQAFAVCVGVAALTILDLSKVNVGLPSIEASLGAGPTALQLIVAGYALAFGLSLVPSGRLGDLKSRRLMFVIGLSAFTVASLLCALAPSIELLVAARILQGVAAGIQMPQVLGLIQQLFQGRERGRAFGFFGAIIGVSTAFGPTLGGLLIAVGGPEDGWRLLFWMNIPLGLVAIVFAVKLLPKATTAPSGHNELDLFGIVLLGLTIFTLMLPFVLTTGQGDDPLRWLFLIGFVAFGSAFVWWEQRYKARGKSPVVHFSLFSLASYRNGTLIATVYFCALPATFLLTTLYLQQGLGLEPVYAGMVTIPFALTSAVAAFYGGRLVDRYGRSLVVLGLVLVAVGFVALLLAAVLTPRDLTPYAMGVGMLIAGTGGGFVISPNQTLTLAEVPVEMGGVAGSMGQVGQRAGTAIGTAAAVSTFYSVIAGAGGAAAADLDVYHEAYRNGFFVVIALIVVALVLGLLDLRARKTGRVASYTTD</sequence>
<evidence type="ECO:0000256" key="5">
    <source>
        <dbReference type="SAM" id="MobiDB-lite"/>
    </source>
</evidence>
<evidence type="ECO:0000256" key="4">
    <source>
        <dbReference type="ARBA" id="ARBA00023136"/>
    </source>
</evidence>
<dbReference type="InterPro" id="IPR011701">
    <property type="entry name" value="MFS"/>
</dbReference>
<name>A0A7W3PIA0_9MICO</name>
<dbReference type="Pfam" id="PF07690">
    <property type="entry name" value="MFS_1"/>
    <property type="match status" value="1"/>
</dbReference>
<evidence type="ECO:0000259" key="7">
    <source>
        <dbReference type="PROSITE" id="PS50850"/>
    </source>
</evidence>
<evidence type="ECO:0000313" key="9">
    <source>
        <dbReference type="EMBL" id="MBA8812474.1"/>
    </source>
</evidence>
<evidence type="ECO:0000256" key="1">
    <source>
        <dbReference type="ARBA" id="ARBA00004651"/>
    </source>
</evidence>
<dbReference type="PANTHER" id="PTHR42718:SF39">
    <property type="entry name" value="ACTINORHODIN TRANSPORTER-RELATED"/>
    <property type="match status" value="1"/>
</dbReference>
<feature type="transmembrane region" description="Helical" evidence="6">
    <location>
        <begin position="153"/>
        <end position="177"/>
    </location>
</feature>
<dbReference type="PROSITE" id="PS00217">
    <property type="entry name" value="SUGAR_TRANSPORT_2"/>
    <property type="match status" value="1"/>
</dbReference>
<dbReference type="InterPro" id="IPR036259">
    <property type="entry name" value="MFS_trans_sf"/>
</dbReference>
<dbReference type="SUPFAM" id="SSF103473">
    <property type="entry name" value="MFS general substrate transporter"/>
    <property type="match status" value="1"/>
</dbReference>
<evidence type="ECO:0000256" key="2">
    <source>
        <dbReference type="ARBA" id="ARBA00022692"/>
    </source>
</evidence>
<dbReference type="InterPro" id="IPR005829">
    <property type="entry name" value="Sugar_transporter_CS"/>
</dbReference>
<feature type="transmembrane region" description="Helical" evidence="6">
    <location>
        <begin position="64"/>
        <end position="82"/>
    </location>
</feature>
<feature type="transmembrane region" description="Helical" evidence="6">
    <location>
        <begin position="27"/>
        <end position="44"/>
    </location>
</feature>
<feature type="transmembrane region" description="Helical" evidence="6">
    <location>
        <begin position="434"/>
        <end position="457"/>
    </location>
</feature>
<reference evidence="8 10" key="1">
    <citation type="submission" date="2019-07" db="EMBL/GenBank/DDBJ databases">
        <title>Whole genome shotgun sequence of Frigoribacterium faeni NBRC 103066.</title>
        <authorList>
            <person name="Hosoyama A."/>
            <person name="Uohara A."/>
            <person name="Ohji S."/>
            <person name="Ichikawa N."/>
        </authorList>
    </citation>
    <scope>NUCLEOTIDE SEQUENCE [LARGE SCALE GENOMIC DNA]</scope>
    <source>
        <strain evidence="8 10">NBRC 103066</strain>
    </source>
</reference>
<dbReference type="EMBL" id="BJUV01000001">
    <property type="protein sequence ID" value="GEK81809.1"/>
    <property type="molecule type" value="Genomic_DNA"/>
</dbReference>
<proteinExistence type="predicted"/>
<feature type="transmembrane region" description="Helical" evidence="6">
    <location>
        <begin position="120"/>
        <end position="141"/>
    </location>
</feature>
<feature type="transmembrane region" description="Helical" evidence="6">
    <location>
        <begin position="220"/>
        <end position="240"/>
    </location>
</feature>
<dbReference type="GO" id="GO:0005886">
    <property type="term" value="C:plasma membrane"/>
    <property type="evidence" value="ECO:0007669"/>
    <property type="project" value="UniProtKB-SubCell"/>
</dbReference>
<feature type="compositionally biased region" description="Polar residues" evidence="5">
    <location>
        <begin position="1"/>
        <end position="14"/>
    </location>
</feature>
<keyword evidence="4 6" id="KW-0472">Membrane</keyword>
<organism evidence="9 11">
    <name type="scientific">Frigoribacterium faeni</name>
    <dbReference type="NCBI Taxonomy" id="145483"/>
    <lineage>
        <taxon>Bacteria</taxon>
        <taxon>Bacillati</taxon>
        <taxon>Actinomycetota</taxon>
        <taxon>Actinomycetes</taxon>
        <taxon>Micrococcales</taxon>
        <taxon>Microbacteriaceae</taxon>
        <taxon>Frigoribacterium</taxon>
    </lineage>
</organism>
<reference evidence="9 11" key="2">
    <citation type="submission" date="2020-07" db="EMBL/GenBank/DDBJ databases">
        <title>Sequencing the genomes of 1000 actinobacteria strains.</title>
        <authorList>
            <person name="Klenk H.-P."/>
        </authorList>
    </citation>
    <scope>NUCLEOTIDE SEQUENCE [LARGE SCALE GENOMIC DNA]</scope>
    <source>
        <strain evidence="9 11">DSM 10309</strain>
    </source>
</reference>
<dbReference type="RefSeq" id="WP_146851891.1">
    <property type="nucleotide sequence ID" value="NZ_BAAAHR010000002.1"/>
</dbReference>
<dbReference type="AlphaFoldDB" id="A0A7W3PIA0"/>
<feature type="domain" description="Major facilitator superfamily (MFS) profile" evidence="7">
    <location>
        <begin position="29"/>
        <end position="492"/>
    </location>
</feature>
<keyword evidence="3 6" id="KW-1133">Transmembrane helix</keyword>
<evidence type="ECO:0000256" key="6">
    <source>
        <dbReference type="SAM" id="Phobius"/>
    </source>
</evidence>
<keyword evidence="2 6" id="KW-0812">Transmembrane</keyword>
<dbReference type="Gene3D" id="1.20.1250.20">
    <property type="entry name" value="MFS general substrate transporter like domains"/>
    <property type="match status" value="1"/>
</dbReference>
<feature type="transmembrane region" description="Helical" evidence="6">
    <location>
        <begin position="356"/>
        <end position="376"/>
    </location>
</feature>
<feature type="transmembrane region" description="Helical" evidence="6">
    <location>
        <begin position="252"/>
        <end position="268"/>
    </location>
</feature>
<protein>
    <submittedName>
        <fullName evidence="9">EmrB/QacA subfamily drug resistance transporter</fullName>
    </submittedName>
    <submittedName>
        <fullName evidence="8">MFS transporter</fullName>
    </submittedName>
</protein>
<accession>A0A7W3PIA0</accession>
<feature type="transmembrane region" description="Helical" evidence="6">
    <location>
        <begin position="296"/>
        <end position="318"/>
    </location>
</feature>
<feature type="transmembrane region" description="Helical" evidence="6">
    <location>
        <begin position="382"/>
        <end position="402"/>
    </location>
</feature>
<feature type="transmembrane region" description="Helical" evidence="6">
    <location>
        <begin position="189"/>
        <end position="208"/>
    </location>
</feature>
<dbReference type="EMBL" id="JACGWW010000001">
    <property type="protein sequence ID" value="MBA8812474.1"/>
    <property type="molecule type" value="Genomic_DNA"/>
</dbReference>
<dbReference type="InterPro" id="IPR020846">
    <property type="entry name" value="MFS_dom"/>
</dbReference>
<comment type="caution">
    <text evidence="9">The sequence shown here is derived from an EMBL/GenBank/DDBJ whole genome shotgun (WGS) entry which is preliminary data.</text>
</comment>
<dbReference type="PRINTS" id="PR01036">
    <property type="entry name" value="TCRTETB"/>
</dbReference>